<feature type="domain" description="DUF6545" evidence="3">
    <location>
        <begin position="253"/>
        <end position="379"/>
    </location>
</feature>
<name>A0ABW7X3V9_9NOCA</name>
<feature type="transmembrane region" description="Helical" evidence="2">
    <location>
        <begin position="224"/>
        <end position="253"/>
    </location>
</feature>
<dbReference type="InterPro" id="IPR050039">
    <property type="entry name" value="MAB_1171c-like"/>
</dbReference>
<dbReference type="InterPro" id="IPR046675">
    <property type="entry name" value="DUF6545"/>
</dbReference>
<feature type="transmembrane region" description="Helical" evidence="2">
    <location>
        <begin position="141"/>
        <end position="161"/>
    </location>
</feature>
<evidence type="ECO:0000313" key="4">
    <source>
        <dbReference type="EMBL" id="MFI2475719.1"/>
    </source>
</evidence>
<comment type="caution">
    <text evidence="4">The sequence shown here is derived from an EMBL/GenBank/DDBJ whole genome shotgun (WGS) entry which is preliminary data.</text>
</comment>
<evidence type="ECO:0000256" key="2">
    <source>
        <dbReference type="SAM" id="Phobius"/>
    </source>
</evidence>
<feature type="transmembrane region" description="Helical" evidence="2">
    <location>
        <begin position="6"/>
        <end position="27"/>
    </location>
</feature>
<accession>A0ABW7X3V9</accession>
<keyword evidence="2" id="KW-0812">Transmembrane</keyword>
<dbReference type="Pfam" id="PF20182">
    <property type="entry name" value="DUF6545"/>
    <property type="match status" value="1"/>
</dbReference>
<dbReference type="NCBIfam" id="NF042915">
    <property type="entry name" value="MAB_1171c_fam"/>
    <property type="match status" value="1"/>
</dbReference>
<feature type="region of interest" description="Disordered" evidence="1">
    <location>
        <begin position="383"/>
        <end position="424"/>
    </location>
</feature>
<reference evidence="4 5" key="1">
    <citation type="submission" date="2024-10" db="EMBL/GenBank/DDBJ databases">
        <title>The Natural Products Discovery Center: Release of the First 8490 Sequenced Strains for Exploring Actinobacteria Biosynthetic Diversity.</title>
        <authorList>
            <person name="Kalkreuter E."/>
            <person name="Kautsar S.A."/>
            <person name="Yang D."/>
            <person name="Bader C.D."/>
            <person name="Teijaro C.N."/>
            <person name="Fluegel L."/>
            <person name="Davis C.M."/>
            <person name="Simpson J.R."/>
            <person name="Lauterbach L."/>
            <person name="Steele A.D."/>
            <person name="Gui C."/>
            <person name="Meng S."/>
            <person name="Li G."/>
            <person name="Viehrig K."/>
            <person name="Ye F."/>
            <person name="Su P."/>
            <person name="Kiefer A.F."/>
            <person name="Nichols A."/>
            <person name="Cepeda A.J."/>
            <person name="Yan W."/>
            <person name="Fan B."/>
            <person name="Jiang Y."/>
            <person name="Adhikari A."/>
            <person name="Zheng C.-J."/>
            <person name="Schuster L."/>
            <person name="Cowan T.M."/>
            <person name="Smanski M.J."/>
            <person name="Chevrette M.G."/>
            <person name="De Carvalho L.P.S."/>
            <person name="Shen B."/>
        </authorList>
    </citation>
    <scope>NUCLEOTIDE SEQUENCE [LARGE SCALE GENOMIC DNA]</scope>
    <source>
        <strain evidence="4 5">NPDC019275</strain>
    </source>
</reference>
<feature type="transmembrane region" description="Helical" evidence="2">
    <location>
        <begin position="111"/>
        <end position="129"/>
    </location>
</feature>
<feature type="compositionally biased region" description="Polar residues" evidence="1">
    <location>
        <begin position="384"/>
        <end position="393"/>
    </location>
</feature>
<dbReference type="Proteomes" id="UP001611415">
    <property type="component" value="Unassembled WGS sequence"/>
</dbReference>
<dbReference type="RefSeq" id="WP_397093146.1">
    <property type="nucleotide sequence ID" value="NZ_JBIRYO010000012.1"/>
</dbReference>
<evidence type="ECO:0000313" key="5">
    <source>
        <dbReference type="Proteomes" id="UP001611415"/>
    </source>
</evidence>
<dbReference type="EMBL" id="JBIRYO010000012">
    <property type="protein sequence ID" value="MFI2475719.1"/>
    <property type="molecule type" value="Genomic_DNA"/>
</dbReference>
<evidence type="ECO:0000259" key="3">
    <source>
        <dbReference type="Pfam" id="PF20182"/>
    </source>
</evidence>
<feature type="transmembrane region" description="Helical" evidence="2">
    <location>
        <begin position="182"/>
        <end position="204"/>
    </location>
</feature>
<evidence type="ECO:0000256" key="1">
    <source>
        <dbReference type="SAM" id="MobiDB-lite"/>
    </source>
</evidence>
<protein>
    <submittedName>
        <fullName evidence="4">MAB_1171c family putative transporter</fullName>
    </submittedName>
</protein>
<organism evidence="4 5">
    <name type="scientific">Nocardia xishanensis</name>
    <dbReference type="NCBI Taxonomy" id="238964"/>
    <lineage>
        <taxon>Bacteria</taxon>
        <taxon>Bacillati</taxon>
        <taxon>Actinomycetota</taxon>
        <taxon>Actinomycetes</taxon>
        <taxon>Mycobacteriales</taxon>
        <taxon>Nocardiaceae</taxon>
        <taxon>Nocardia</taxon>
    </lineage>
</organism>
<keyword evidence="2" id="KW-1133">Transmembrane helix</keyword>
<proteinExistence type="predicted"/>
<gene>
    <name evidence="4" type="ORF">ACH49W_20295</name>
</gene>
<keyword evidence="5" id="KW-1185">Reference proteome</keyword>
<sequence length="424" mass="46762">MTSPIPVLITLPVLTGIALVLAGRWWLLRDSIVDRLINRALAAALFEYLLRETWFQQSLAWLLPGDDSDVVNIARQLSLGATVLAVSNIYGFVKLWAGADPAHTWRRQRRYYLVTITATAVILIAGTPARHADQLIDQTLGWPAVVVWVAFSLPLGATALLGGRVSVREMRRAVDTTWQERALYTALLGTIVGLGAIAVVYPLETAINVMTGQPSLDPEMHWKAWSSFLLSAVAAPAVVAVPLVSTLLTHIGWDRTGRYCRRLRPMWTDLTAAVPEIVLEPRRDQNRRTDPAIRLHRMTVEIRDSLLHLKRYSDSPDDLAATGGDPHIYARRIAEAIATKATGHPPSTSRFTPRYQVQPGARDLAAELRQLLALAKAWPHARGLTTTTGHSPQPTRPLTGCANRADFPPDRSPHSGDSAVRQRC</sequence>
<keyword evidence="2" id="KW-0472">Membrane</keyword>